<proteinExistence type="predicted"/>
<dbReference type="EMBL" id="MF042360">
    <property type="protein sequence ID" value="ARV76641.1"/>
    <property type="molecule type" value="Genomic_DNA"/>
</dbReference>
<gene>
    <name evidence="1" type="ORF">PHABIO_10</name>
</gene>
<keyword evidence="2" id="KW-1185">Reference proteome</keyword>
<name>A0A1Y0ST31_9CAUD</name>
<evidence type="ECO:0000313" key="1">
    <source>
        <dbReference type="EMBL" id="ARV76641.1"/>
    </source>
</evidence>
<sequence>MKTANLSTLNDHYAIEITGEDGPEYWAHSDIYIADITHEFVGKFNKQSVGHWLDWHTRRGINARAVPVSHHHTLVKWPDYGWVVIVPNGRESSVHKAYLAGTYGDGWFMKDEGTTERLLCMNIGEYVYWEMKVQGKNLGDLTVIVEGDRHVANSFNIPTDSDLSYQFTFDVNPVELV</sequence>
<evidence type="ECO:0000313" key="2">
    <source>
        <dbReference type="Proteomes" id="UP000225448"/>
    </source>
</evidence>
<protein>
    <submittedName>
        <fullName evidence="1">Uncharacterized protein</fullName>
    </submittedName>
</protein>
<reference evidence="1 2" key="1">
    <citation type="submission" date="2017-05" db="EMBL/GenBank/DDBJ databases">
        <authorList>
            <person name="Song R."/>
            <person name="Chenine A.L."/>
            <person name="Ruprecht R.M."/>
        </authorList>
    </citation>
    <scope>NUCLEOTIDE SEQUENCE [LARGE SCALE GENOMIC DNA]</scope>
</reference>
<accession>A0A1Y0ST31</accession>
<dbReference type="Proteomes" id="UP000225448">
    <property type="component" value="Segment"/>
</dbReference>
<organism evidence="1 2">
    <name type="scientific">Pseudomonas phage Phabio</name>
    <dbReference type="NCBI Taxonomy" id="2006668"/>
    <lineage>
        <taxon>Viruses</taxon>
        <taxon>Duplodnaviria</taxon>
        <taxon>Heunggongvirae</taxon>
        <taxon>Uroviricota</taxon>
        <taxon>Caudoviricetes</taxon>
        <taxon>Chimalliviridae</taxon>
        <taxon>Phabiovirus</taxon>
        <taxon>Phabiovirus phabio</taxon>
    </lineage>
</organism>